<evidence type="ECO:0000256" key="2">
    <source>
        <dbReference type="ARBA" id="ARBA00012438"/>
    </source>
</evidence>
<dbReference type="InterPro" id="IPR005467">
    <property type="entry name" value="His_kinase_dom"/>
</dbReference>
<dbReference type="CDD" id="cd00082">
    <property type="entry name" value="HisKA"/>
    <property type="match status" value="1"/>
</dbReference>
<dbReference type="Pfam" id="PF12833">
    <property type="entry name" value="HTH_18"/>
    <property type="match status" value="1"/>
</dbReference>
<keyword evidence="7" id="KW-0175">Coiled coil</keyword>
<feature type="coiled-coil region" evidence="7">
    <location>
        <begin position="805"/>
        <end position="846"/>
    </location>
</feature>
<evidence type="ECO:0000256" key="7">
    <source>
        <dbReference type="SAM" id="Coils"/>
    </source>
</evidence>
<dbReference type="SUPFAM" id="SSF46689">
    <property type="entry name" value="Homeodomain-like"/>
    <property type="match status" value="1"/>
</dbReference>
<dbReference type="Pfam" id="PF00512">
    <property type="entry name" value="HisKA"/>
    <property type="match status" value="1"/>
</dbReference>
<dbReference type="SUPFAM" id="SSF55874">
    <property type="entry name" value="ATPase domain of HSP90 chaperone/DNA topoisomerase II/histidine kinase"/>
    <property type="match status" value="1"/>
</dbReference>
<dbReference type="PROSITE" id="PS01124">
    <property type="entry name" value="HTH_ARAC_FAMILY_2"/>
    <property type="match status" value="1"/>
</dbReference>
<dbReference type="PROSITE" id="PS50110">
    <property type="entry name" value="RESPONSE_REGULATORY"/>
    <property type="match status" value="1"/>
</dbReference>
<feature type="chain" id="PRO_5024338415" description="histidine kinase" evidence="8">
    <location>
        <begin position="20"/>
        <end position="1371"/>
    </location>
</feature>
<dbReference type="InterPro" id="IPR015943">
    <property type="entry name" value="WD40/YVTN_repeat-like_dom_sf"/>
</dbReference>
<keyword evidence="4" id="KW-0805">Transcription regulation</keyword>
<dbReference type="SUPFAM" id="SSF50998">
    <property type="entry name" value="Quinoprotein alcohol dehydrogenase-like"/>
    <property type="match status" value="1"/>
</dbReference>
<feature type="domain" description="Histidine kinase" evidence="10">
    <location>
        <begin position="853"/>
        <end position="1068"/>
    </location>
</feature>
<proteinExistence type="predicted"/>
<dbReference type="SUPFAM" id="SSF52172">
    <property type="entry name" value="CheY-like"/>
    <property type="match status" value="1"/>
</dbReference>
<reference evidence="12 13" key="1">
    <citation type="submission" date="2018-01" db="EMBL/GenBank/DDBJ databases">
        <authorList>
            <person name="Paulsen S."/>
            <person name="Gram L.K."/>
        </authorList>
    </citation>
    <scope>NUCLEOTIDE SEQUENCE [LARGE SCALE GENOMIC DNA]</scope>
    <source>
        <strain evidence="12 13">S2599</strain>
    </source>
</reference>
<dbReference type="PANTHER" id="PTHR43547:SF2">
    <property type="entry name" value="HYBRID SIGNAL TRANSDUCTION HISTIDINE KINASE C"/>
    <property type="match status" value="1"/>
</dbReference>
<evidence type="ECO:0000256" key="4">
    <source>
        <dbReference type="ARBA" id="ARBA00023015"/>
    </source>
</evidence>
<evidence type="ECO:0000259" key="11">
    <source>
        <dbReference type="PROSITE" id="PS50110"/>
    </source>
</evidence>
<dbReference type="GO" id="GO:0043565">
    <property type="term" value="F:sequence-specific DNA binding"/>
    <property type="evidence" value="ECO:0007669"/>
    <property type="project" value="InterPro"/>
</dbReference>
<dbReference type="Gene3D" id="1.10.287.130">
    <property type="match status" value="1"/>
</dbReference>
<dbReference type="InterPro" id="IPR004358">
    <property type="entry name" value="Sig_transdc_His_kin-like_C"/>
</dbReference>
<evidence type="ECO:0000313" key="12">
    <source>
        <dbReference type="EMBL" id="TMP39234.1"/>
    </source>
</evidence>
<keyword evidence="8" id="KW-0732">Signal</keyword>
<dbReference type="SMART" id="SM00448">
    <property type="entry name" value="REC"/>
    <property type="match status" value="1"/>
</dbReference>
<gene>
    <name evidence="12" type="ORF">CWB98_01210</name>
</gene>
<dbReference type="Gene3D" id="3.30.565.10">
    <property type="entry name" value="Histidine kinase-like ATPase, C-terminal domain"/>
    <property type="match status" value="1"/>
</dbReference>
<dbReference type="InterPro" id="IPR001789">
    <property type="entry name" value="Sig_transdc_resp-reg_receiver"/>
</dbReference>
<keyword evidence="5" id="KW-0804">Transcription</keyword>
<keyword evidence="3 6" id="KW-0597">Phosphoprotein</keyword>
<dbReference type="InterPro" id="IPR013783">
    <property type="entry name" value="Ig-like_fold"/>
</dbReference>
<dbReference type="SMART" id="SM00342">
    <property type="entry name" value="HTH_ARAC"/>
    <property type="match status" value="1"/>
</dbReference>
<dbReference type="InterPro" id="IPR036097">
    <property type="entry name" value="HisK_dim/P_sf"/>
</dbReference>
<feature type="signal peptide" evidence="8">
    <location>
        <begin position="1"/>
        <end position="19"/>
    </location>
</feature>
<dbReference type="InterPro" id="IPR018060">
    <property type="entry name" value="HTH_AraC"/>
</dbReference>
<evidence type="ECO:0000256" key="3">
    <source>
        <dbReference type="ARBA" id="ARBA00022553"/>
    </source>
</evidence>
<dbReference type="CDD" id="cd17574">
    <property type="entry name" value="REC_OmpR"/>
    <property type="match status" value="1"/>
</dbReference>
<dbReference type="InterPro" id="IPR003661">
    <property type="entry name" value="HisK_dim/P_dom"/>
</dbReference>
<dbReference type="InterPro" id="IPR011123">
    <property type="entry name" value="Y_Y_Y"/>
</dbReference>
<dbReference type="Gene3D" id="2.60.40.10">
    <property type="entry name" value="Immunoglobulins"/>
    <property type="match status" value="1"/>
</dbReference>
<reference evidence="13" key="2">
    <citation type="submission" date="2019-06" db="EMBL/GenBank/DDBJ databases">
        <title>Co-occurence of chitin degradation, pigmentation and bioactivity in marine Pseudoalteromonas.</title>
        <authorList>
            <person name="Sonnenschein E.C."/>
            <person name="Bech P.K."/>
        </authorList>
    </citation>
    <scope>NUCLEOTIDE SEQUENCE [LARGE SCALE GENOMIC DNA]</scope>
    <source>
        <strain evidence="13">S2599</strain>
    </source>
</reference>
<dbReference type="PROSITE" id="PS50109">
    <property type="entry name" value="HIS_KIN"/>
    <property type="match status" value="1"/>
</dbReference>
<name>A0A5S3X5A8_9GAMM</name>
<evidence type="ECO:0000256" key="1">
    <source>
        <dbReference type="ARBA" id="ARBA00000085"/>
    </source>
</evidence>
<evidence type="ECO:0000259" key="10">
    <source>
        <dbReference type="PROSITE" id="PS50109"/>
    </source>
</evidence>
<evidence type="ECO:0000256" key="8">
    <source>
        <dbReference type="SAM" id="SignalP"/>
    </source>
</evidence>
<dbReference type="InterPro" id="IPR011047">
    <property type="entry name" value="Quinoprotein_ADH-like_sf"/>
</dbReference>
<dbReference type="InterPro" id="IPR011006">
    <property type="entry name" value="CheY-like_superfamily"/>
</dbReference>
<dbReference type="Proteomes" id="UP000306719">
    <property type="component" value="Unassembled WGS sequence"/>
</dbReference>
<evidence type="ECO:0000313" key="13">
    <source>
        <dbReference type="Proteomes" id="UP000306719"/>
    </source>
</evidence>
<dbReference type="EC" id="2.7.13.3" evidence="2"/>
<feature type="domain" description="Response regulatory" evidence="11">
    <location>
        <begin position="1111"/>
        <end position="1226"/>
    </location>
</feature>
<dbReference type="PRINTS" id="PR00344">
    <property type="entry name" value="BCTRLSENSOR"/>
</dbReference>
<sequence>MVRKLSFVFFLCMSLLVQATSLTPVHTKVQDPVVRHIADFENRAIGEVTALHQDKYGFLWLGTTTGLYRYDGTILRHYDTTTVPSLAHNLVLDIVETADALWLTTYGGGLHKYDFAKDTIKIFGPKHDNFSEQQLWFAELADSELYIGGRDGGHLFDVQSETQLTLPEKLRHTLSQKNTWRYLKDKRGDLWIATLSEGLYRYIYATDELRHYPGQNGNDGPADNIVRALQLDAQGRLWIGTDNGLSVMNTDTEQFQHFLYNPDEPDAPDSLAANTIWALHLDSEQRLWVGARSTNLGLSILDTKTLTWQNMGLGESGGLSNLTISVIEEDDQGNIWLGTHTGLYQIPASALAFSVLSLQQGSNNVTCTYLDSRGVLWVATDTGIYQRKNGKLFHVSSIVGVNTFVEASDGNIWATSINRGLVNLSPEGKLLHHFFKGDAYNTPTSNFITVAADGGAVWAGVYNASEGIGLMKLDLATLESEWFNTNSPVRQIAVLNNKLLLGHNNSLPSIFDKNAGTVTELSLDNDEVTDSMAIMDMHIIDERYTWIASHYRGLWLADSERHTLTQVSSISNSEIWAMWQTNDSLWLASTDGLLELEADHHTMKVNIVRRLDAQHGLPNSNFNANGATFDKQSGMVYLGTLEGLVLFDMAKMHSASPSKLPWMTRFSIINQSVSVGSSPAESALSRAIELTESITLGYEDYVFSLDFATPDFIEAQSLEYAYKLEGLDTKWFYTDSTSRKATYTTLPAGKYRFLVKSKRRDEDWPDTYRALDIEILPPWWHTWQAYLMYGVIYLILMWLFVRHRSQRLQQQARALQQAVELKTAELNEQNDELKQNQQTIAALLQQRTTFFTNVSHELRTPLSLLSIPLEHLQRKHTQGESAYLTGVMSKSLAQLRRLVEQLMTLARLDSQVEQSQTPVSTVQVCAELYAVFNPLCEQRNIRLSLSDIPDMHLSLIPETLQTCLANLLSNAVKYSFDGGDVRLTVSMHNMDVHFCVQDQGCGIAAQDIPKIFERFNRAGSVAQQGQVTGSGIGLTVVKELALANGGDIRCTSELGKGSTFTLILPASCVVAAGVDAAQAEHQPLLLEAGILEQSAPVLLTPNEPTGHTKPMLLVIDDNVELRELLSFSLSDAYIIETAQSGQQGIDMALQLLPDLVICDLMMPDIDGFDVTQQLREHALTSHIPIIMLTAKSETQSRLKGWQQRVDDYIAKPFNLTELTMRIDNLLAIRQLIRKRLDTLVGRNLACASAEASFCDRDKQFLQRFEDLVRQHYQEPDFNRSFAAKTLAVSERQLNRKLSALLDHNFTDYLRRYRVQQAAAFLRQGTDIPISHICELVGFASSSYLASCFKAEFGVSMREYRQKHPSPEAEPL</sequence>
<dbReference type="SMART" id="SM00388">
    <property type="entry name" value="HisKA"/>
    <property type="match status" value="1"/>
</dbReference>
<dbReference type="InterPro" id="IPR009057">
    <property type="entry name" value="Homeodomain-like_sf"/>
</dbReference>
<dbReference type="SMART" id="SM00387">
    <property type="entry name" value="HATPase_c"/>
    <property type="match status" value="1"/>
</dbReference>
<comment type="caution">
    <text evidence="12">The sequence shown here is derived from an EMBL/GenBank/DDBJ whole genome shotgun (WGS) entry which is preliminary data.</text>
</comment>
<dbReference type="PANTHER" id="PTHR43547">
    <property type="entry name" value="TWO-COMPONENT HISTIDINE KINASE"/>
    <property type="match status" value="1"/>
</dbReference>
<dbReference type="SUPFAM" id="SSF63829">
    <property type="entry name" value="Calcium-dependent phosphotriesterase"/>
    <property type="match status" value="1"/>
</dbReference>
<dbReference type="Pfam" id="PF07494">
    <property type="entry name" value="Reg_prop"/>
    <property type="match status" value="3"/>
</dbReference>
<dbReference type="InterPro" id="IPR011110">
    <property type="entry name" value="Reg_prop"/>
</dbReference>
<organism evidence="12 13">
    <name type="scientific">Pseudoalteromonas rubra</name>
    <dbReference type="NCBI Taxonomy" id="43658"/>
    <lineage>
        <taxon>Bacteria</taxon>
        <taxon>Pseudomonadati</taxon>
        <taxon>Pseudomonadota</taxon>
        <taxon>Gammaproteobacteria</taxon>
        <taxon>Alteromonadales</taxon>
        <taxon>Pseudoalteromonadaceae</taxon>
        <taxon>Pseudoalteromonas</taxon>
    </lineage>
</organism>
<feature type="modified residue" description="4-aspartylphosphate" evidence="6">
    <location>
        <position position="1159"/>
    </location>
</feature>
<accession>A0A5S3X5A8</accession>
<dbReference type="OrthoDB" id="9772100at2"/>
<dbReference type="Gene3D" id="1.10.10.60">
    <property type="entry name" value="Homeodomain-like"/>
    <property type="match status" value="1"/>
</dbReference>
<protein>
    <recommendedName>
        <fullName evidence="2">histidine kinase</fullName>
        <ecNumber evidence="2">2.7.13.3</ecNumber>
    </recommendedName>
</protein>
<dbReference type="GO" id="GO:0003700">
    <property type="term" value="F:DNA-binding transcription factor activity"/>
    <property type="evidence" value="ECO:0007669"/>
    <property type="project" value="InterPro"/>
</dbReference>
<evidence type="ECO:0000259" key="9">
    <source>
        <dbReference type="PROSITE" id="PS01124"/>
    </source>
</evidence>
<dbReference type="InterPro" id="IPR003594">
    <property type="entry name" value="HATPase_dom"/>
</dbReference>
<comment type="catalytic activity">
    <reaction evidence="1">
        <text>ATP + protein L-histidine = ADP + protein N-phospho-L-histidine.</text>
        <dbReference type="EC" id="2.7.13.3"/>
    </reaction>
</comment>
<dbReference type="Gene3D" id="3.40.50.2300">
    <property type="match status" value="1"/>
</dbReference>
<dbReference type="GO" id="GO:0000155">
    <property type="term" value="F:phosphorelay sensor kinase activity"/>
    <property type="evidence" value="ECO:0007669"/>
    <property type="project" value="InterPro"/>
</dbReference>
<dbReference type="Pfam" id="PF02518">
    <property type="entry name" value="HATPase_c"/>
    <property type="match status" value="1"/>
</dbReference>
<dbReference type="Pfam" id="PF00072">
    <property type="entry name" value="Response_reg"/>
    <property type="match status" value="1"/>
</dbReference>
<evidence type="ECO:0000256" key="6">
    <source>
        <dbReference type="PROSITE-ProRule" id="PRU00169"/>
    </source>
</evidence>
<evidence type="ECO:0000256" key="5">
    <source>
        <dbReference type="ARBA" id="ARBA00023163"/>
    </source>
</evidence>
<dbReference type="InterPro" id="IPR036890">
    <property type="entry name" value="HATPase_C_sf"/>
</dbReference>
<feature type="domain" description="HTH araC/xylS-type" evidence="9">
    <location>
        <begin position="1262"/>
        <end position="1362"/>
    </location>
</feature>
<dbReference type="EMBL" id="PNCJ01000005">
    <property type="protein sequence ID" value="TMP39234.1"/>
    <property type="molecule type" value="Genomic_DNA"/>
</dbReference>
<dbReference type="Pfam" id="PF07495">
    <property type="entry name" value="Y_Y_Y"/>
    <property type="match status" value="1"/>
</dbReference>
<dbReference type="SUPFAM" id="SSF47384">
    <property type="entry name" value="Homodimeric domain of signal transducing histidine kinase"/>
    <property type="match status" value="1"/>
</dbReference>
<dbReference type="Gene3D" id="2.130.10.10">
    <property type="entry name" value="YVTN repeat-like/Quinoprotein amine dehydrogenase"/>
    <property type="match status" value="3"/>
</dbReference>